<dbReference type="EMBL" id="JACXVP010000003">
    <property type="protein sequence ID" value="KAG5614650.1"/>
    <property type="molecule type" value="Genomic_DNA"/>
</dbReference>
<evidence type="ECO:0000256" key="2">
    <source>
        <dbReference type="SAM" id="Phobius"/>
    </source>
</evidence>
<feature type="compositionally biased region" description="Basic and acidic residues" evidence="1">
    <location>
        <begin position="36"/>
        <end position="45"/>
    </location>
</feature>
<dbReference type="AlphaFoldDB" id="A0A9J5ZRH3"/>
<protein>
    <submittedName>
        <fullName evidence="3">Uncharacterized protein</fullName>
    </submittedName>
</protein>
<keyword evidence="2" id="KW-1133">Transmembrane helix</keyword>
<sequence length="101" mass="10954">MDGENWYNYAFTVGTSTIFLYFSFFLGSPGEHAIKSGDSPCKKGSSDCSVKGASDEHTSQEDEKKIPRNKACPCGSKKKYKSCCGSVAGKHPTSYTVYGCQ</sequence>
<evidence type="ECO:0000256" key="1">
    <source>
        <dbReference type="SAM" id="MobiDB-lite"/>
    </source>
</evidence>
<feature type="transmembrane region" description="Helical" evidence="2">
    <location>
        <begin position="6"/>
        <end position="26"/>
    </location>
</feature>
<dbReference type="Pfam" id="PF02810">
    <property type="entry name" value="SEC-C"/>
    <property type="match status" value="1"/>
</dbReference>
<dbReference type="SUPFAM" id="SSF103642">
    <property type="entry name" value="Sec-C motif"/>
    <property type="match status" value="1"/>
</dbReference>
<comment type="caution">
    <text evidence="3">The sequence shown here is derived from an EMBL/GenBank/DDBJ whole genome shotgun (WGS) entry which is preliminary data.</text>
</comment>
<reference evidence="3 4" key="1">
    <citation type="submission" date="2020-09" db="EMBL/GenBank/DDBJ databases">
        <title>De no assembly of potato wild relative species, Solanum commersonii.</title>
        <authorList>
            <person name="Cho K."/>
        </authorList>
    </citation>
    <scope>NUCLEOTIDE SEQUENCE [LARGE SCALE GENOMIC DNA]</scope>
    <source>
        <strain evidence="3">LZ3.2</strain>
        <tissue evidence="3">Leaf</tissue>
    </source>
</reference>
<proteinExistence type="predicted"/>
<dbReference type="InterPro" id="IPR004027">
    <property type="entry name" value="SEC_C_motif"/>
</dbReference>
<gene>
    <name evidence="3" type="ORF">H5410_014474</name>
</gene>
<evidence type="ECO:0000313" key="4">
    <source>
        <dbReference type="Proteomes" id="UP000824120"/>
    </source>
</evidence>
<dbReference type="Proteomes" id="UP000824120">
    <property type="component" value="Chromosome 3"/>
</dbReference>
<organism evidence="3 4">
    <name type="scientific">Solanum commersonii</name>
    <name type="common">Commerson's wild potato</name>
    <name type="synonym">Commerson's nightshade</name>
    <dbReference type="NCBI Taxonomy" id="4109"/>
    <lineage>
        <taxon>Eukaryota</taxon>
        <taxon>Viridiplantae</taxon>
        <taxon>Streptophyta</taxon>
        <taxon>Embryophyta</taxon>
        <taxon>Tracheophyta</taxon>
        <taxon>Spermatophyta</taxon>
        <taxon>Magnoliopsida</taxon>
        <taxon>eudicotyledons</taxon>
        <taxon>Gunneridae</taxon>
        <taxon>Pentapetalae</taxon>
        <taxon>asterids</taxon>
        <taxon>lamiids</taxon>
        <taxon>Solanales</taxon>
        <taxon>Solanaceae</taxon>
        <taxon>Solanoideae</taxon>
        <taxon>Solaneae</taxon>
        <taxon>Solanum</taxon>
    </lineage>
</organism>
<feature type="region of interest" description="Disordered" evidence="1">
    <location>
        <begin position="36"/>
        <end position="67"/>
    </location>
</feature>
<keyword evidence="2" id="KW-0812">Transmembrane</keyword>
<evidence type="ECO:0000313" key="3">
    <source>
        <dbReference type="EMBL" id="KAG5614650.1"/>
    </source>
</evidence>
<feature type="compositionally biased region" description="Basic and acidic residues" evidence="1">
    <location>
        <begin position="53"/>
        <end position="66"/>
    </location>
</feature>
<keyword evidence="4" id="KW-1185">Reference proteome</keyword>
<accession>A0A9J5ZRH3</accession>
<name>A0A9J5ZRH3_SOLCO</name>
<dbReference type="Gene3D" id="3.10.450.50">
    <property type="match status" value="1"/>
</dbReference>
<keyword evidence="2" id="KW-0472">Membrane</keyword>